<accession>A0ACD5YX32</accession>
<organism evidence="1 2">
    <name type="scientific">Avena sativa</name>
    <name type="common">Oat</name>
    <dbReference type="NCBI Taxonomy" id="4498"/>
    <lineage>
        <taxon>Eukaryota</taxon>
        <taxon>Viridiplantae</taxon>
        <taxon>Streptophyta</taxon>
        <taxon>Embryophyta</taxon>
        <taxon>Tracheophyta</taxon>
        <taxon>Spermatophyta</taxon>
        <taxon>Magnoliopsida</taxon>
        <taxon>Liliopsida</taxon>
        <taxon>Poales</taxon>
        <taxon>Poaceae</taxon>
        <taxon>BOP clade</taxon>
        <taxon>Pooideae</taxon>
        <taxon>Poodae</taxon>
        <taxon>Poeae</taxon>
        <taxon>Poeae Chloroplast Group 1 (Aveneae type)</taxon>
        <taxon>Aveninae</taxon>
        <taxon>Avena</taxon>
    </lineage>
</organism>
<evidence type="ECO:0000313" key="1">
    <source>
        <dbReference type="EnsemblPlants" id="AVESA.00010b.r2.6CG1081600.1.CDS.1"/>
    </source>
</evidence>
<evidence type="ECO:0000313" key="2">
    <source>
        <dbReference type="Proteomes" id="UP001732700"/>
    </source>
</evidence>
<dbReference type="Proteomes" id="UP001732700">
    <property type="component" value="Chromosome 6C"/>
</dbReference>
<dbReference type="EnsemblPlants" id="AVESA.00010b.r2.6CG1081600.1">
    <property type="protein sequence ID" value="AVESA.00010b.r2.6CG1081600.1.CDS.1"/>
    <property type="gene ID" value="AVESA.00010b.r2.6CG1081600"/>
</dbReference>
<keyword evidence="2" id="KW-1185">Reference proteome</keyword>
<proteinExistence type="predicted"/>
<reference evidence="1" key="1">
    <citation type="submission" date="2021-05" db="EMBL/GenBank/DDBJ databases">
        <authorList>
            <person name="Scholz U."/>
            <person name="Mascher M."/>
            <person name="Fiebig A."/>
        </authorList>
    </citation>
    <scope>NUCLEOTIDE SEQUENCE [LARGE SCALE GENOMIC DNA]</scope>
</reference>
<protein>
    <submittedName>
        <fullName evidence="1">Uncharacterized protein</fullName>
    </submittedName>
</protein>
<sequence>MVRFTGDDVRALFTHSSHQHGLRLVTTGGALFQCDGCRQVGDEIRYRCEQCDFDLHPCCAQAPARFEHPMFEGCALTFFRSRPGSSPGGVACCDVCGDQVLGFLYHSREHNLDIHPFCAILPKHMRIGADDGPVMVLLKDTGHACGLCGEVKLLRNRYLSYGFRDDDDGQLVYFHVACAMEAHYSGDDNVVVQASSTSTTIGEVSDRRLATLQNAPVPVRRTGRFRRFCKVAFLVARVSYSVATLDPVGLVTAVGRLGQS</sequence>
<reference evidence="1" key="2">
    <citation type="submission" date="2025-09" db="UniProtKB">
        <authorList>
            <consortium name="EnsemblPlants"/>
        </authorList>
    </citation>
    <scope>IDENTIFICATION</scope>
</reference>
<name>A0ACD5YX32_AVESA</name>